<evidence type="ECO:0000256" key="10">
    <source>
        <dbReference type="SAM" id="MobiDB-lite"/>
    </source>
</evidence>
<dbReference type="InterPro" id="IPR050693">
    <property type="entry name" value="Hsp70_NEF-Inhibitors"/>
</dbReference>
<dbReference type="AlphaFoldDB" id="A0A4D5RA15"/>
<evidence type="ECO:0000256" key="3">
    <source>
        <dbReference type="ARBA" id="ARBA00015352"/>
    </source>
</evidence>
<dbReference type="InterPro" id="IPR016024">
    <property type="entry name" value="ARM-type_fold"/>
</dbReference>
<sequence>MQNRIVSMFFNFKLKLLSILLIFCLFSFVYIRCTWAKDDSGALTIVDSDSNSESHKNDVSDVDVTEDDEKRSPEAFIPTEEWKEIREGQEIPAGLHVKINLQTGKKEAKLMASTQSKEEKMKEETFSYLDKADVVEALKHFTSDDTLDPQGQIKAENTFKSIDKIKKDFQDLKIDFKTEYEIQSDLIHKLRQSNITDNDKIELYTDLEYIVHKYDNARDFVKIGGLQLVIPSLNSSNDDVRAMAAFLLGSAMQSNPKVQIAALENALLMHFVRLIIWDPSPAVQNRAMYALSCLVRQFPLAQQKLVDQGGLTALAGVFLRKQHQSEMNKLLLKAVTLITDLMEEQLFAREHLRENVKLHEERIRQYNKVRLDRVVKEEGWCKLVPKLLESPDHDEREKVLRAMSTLLRFCYAEFKHYESLIHLLVSEYLTLASEESTEDATEQYFTDLYTLSSQLLNNIRRPTKEEL</sequence>
<dbReference type="EMBL" id="GGNE01000422">
    <property type="protein sequence ID" value="MIC88963.1"/>
    <property type="molecule type" value="Transcribed_RNA"/>
</dbReference>
<name>A0A4D5RA15_SCOVI</name>
<feature type="region of interest" description="Disordered" evidence="10">
    <location>
        <begin position="46"/>
        <end position="71"/>
    </location>
</feature>
<accession>A0A4D5RA15</accession>
<evidence type="ECO:0000256" key="6">
    <source>
        <dbReference type="ARBA" id="ARBA00022824"/>
    </source>
</evidence>
<evidence type="ECO:0000256" key="8">
    <source>
        <dbReference type="ARBA" id="ARBA00023010"/>
    </source>
</evidence>
<evidence type="ECO:0000256" key="1">
    <source>
        <dbReference type="ARBA" id="ARBA00004319"/>
    </source>
</evidence>
<keyword evidence="5" id="KW-0732">Signal</keyword>
<dbReference type="GO" id="GO:0015031">
    <property type="term" value="P:protein transport"/>
    <property type="evidence" value="ECO:0007669"/>
    <property type="project" value="UniProtKB-KW"/>
</dbReference>
<keyword evidence="9" id="KW-0325">Glycoprotein</keyword>
<comment type="subcellular location">
    <subcellularLocation>
        <location evidence="1">Endoplasmic reticulum lumen</location>
    </subcellularLocation>
</comment>
<dbReference type="GO" id="GO:0000774">
    <property type="term" value="F:adenyl-nucleotide exchange factor activity"/>
    <property type="evidence" value="ECO:0007669"/>
    <property type="project" value="TreeGrafter"/>
</dbReference>
<organism evidence="11">
    <name type="scientific">Scolopendra viridis</name>
    <name type="common">Giant centipede</name>
    <dbReference type="NCBI Taxonomy" id="118503"/>
    <lineage>
        <taxon>Eukaryota</taxon>
        <taxon>Metazoa</taxon>
        <taxon>Ecdysozoa</taxon>
        <taxon>Arthropoda</taxon>
        <taxon>Myriapoda</taxon>
        <taxon>Chilopoda</taxon>
        <taxon>Pleurostigmophora</taxon>
        <taxon>Scolopendromorpha</taxon>
        <taxon>Scolopendridae</taxon>
        <taxon>Scolopendra</taxon>
    </lineage>
</organism>
<keyword evidence="7" id="KW-0653">Protein transport</keyword>
<evidence type="ECO:0000256" key="9">
    <source>
        <dbReference type="ARBA" id="ARBA00023180"/>
    </source>
</evidence>
<comment type="similarity">
    <text evidence="2">Belongs to the SIL1 family.</text>
</comment>
<dbReference type="SUPFAM" id="SSF48371">
    <property type="entry name" value="ARM repeat"/>
    <property type="match status" value="1"/>
</dbReference>
<keyword evidence="6" id="KW-0256">Endoplasmic reticulum</keyword>
<reference evidence="11" key="1">
    <citation type="journal article" date="2018" name="Toxicon">
        <title>Venom-gland transcriptomics and venom proteomics of the giant Florida blue centipede, Scolopendra viridis.</title>
        <authorList>
            <person name="Ward M.J."/>
            <person name="Rokyta D.R."/>
        </authorList>
    </citation>
    <scope>NUCLEOTIDE SEQUENCE</scope>
    <source>
        <tissue evidence="11">Venom gland</tissue>
    </source>
</reference>
<dbReference type="InterPro" id="IPR011989">
    <property type="entry name" value="ARM-like"/>
</dbReference>
<dbReference type="PANTHER" id="PTHR19316:SF35">
    <property type="entry name" value="NUCLEOTIDE EXCHANGE FACTOR SIL1"/>
    <property type="match status" value="1"/>
</dbReference>
<proteinExistence type="inferred from homology"/>
<evidence type="ECO:0000256" key="2">
    <source>
        <dbReference type="ARBA" id="ARBA00010588"/>
    </source>
</evidence>
<evidence type="ECO:0000256" key="5">
    <source>
        <dbReference type="ARBA" id="ARBA00022729"/>
    </source>
</evidence>
<keyword evidence="4" id="KW-0813">Transport</keyword>
<dbReference type="Gene3D" id="1.25.10.10">
    <property type="entry name" value="Leucine-rich Repeat Variant"/>
    <property type="match status" value="1"/>
</dbReference>
<protein>
    <recommendedName>
        <fullName evidence="3">Nucleotide exchange factor SIL1</fullName>
    </recommendedName>
</protein>
<keyword evidence="8" id="KW-0811">Translocation</keyword>
<evidence type="ECO:0000256" key="7">
    <source>
        <dbReference type="ARBA" id="ARBA00022927"/>
    </source>
</evidence>
<dbReference type="PANTHER" id="PTHR19316">
    <property type="entry name" value="PROTEIN FOLDING REGULATOR"/>
    <property type="match status" value="1"/>
</dbReference>
<evidence type="ECO:0000256" key="4">
    <source>
        <dbReference type="ARBA" id="ARBA00022448"/>
    </source>
</evidence>
<evidence type="ECO:0000313" key="11">
    <source>
        <dbReference type="EMBL" id="MIC88963.1"/>
    </source>
</evidence>
<dbReference type="GO" id="GO:0005788">
    <property type="term" value="C:endoplasmic reticulum lumen"/>
    <property type="evidence" value="ECO:0007669"/>
    <property type="project" value="UniProtKB-SubCell"/>
</dbReference>